<evidence type="ECO:0000313" key="3">
    <source>
        <dbReference type="EMBL" id="WWC61994.1"/>
    </source>
</evidence>
<dbReference type="AlphaFoldDB" id="A0A1A6A4X1"/>
<dbReference type="VEuPathDB" id="FungiDB:I303_04442"/>
<feature type="region of interest" description="Disordered" evidence="1">
    <location>
        <begin position="39"/>
        <end position="83"/>
    </location>
</feature>
<dbReference type="EMBL" id="CP144534">
    <property type="protein sequence ID" value="WWC61994.1"/>
    <property type="molecule type" value="Genomic_DNA"/>
</dbReference>
<evidence type="ECO:0000256" key="1">
    <source>
        <dbReference type="SAM" id="MobiDB-lite"/>
    </source>
</evidence>
<proteinExistence type="predicted"/>
<dbReference type="Proteomes" id="UP000078595">
    <property type="component" value="Chromosome 5"/>
</dbReference>
<gene>
    <name evidence="2" type="ORF">I303_04442</name>
    <name evidence="3" type="ORF">I303_104581</name>
</gene>
<dbReference type="GeneID" id="28968141"/>
<sequence>MGKGKKRTQVASTNQSQRPSPHKPIALKIVSPALDALTCDATDHHATSYPRKEPEQQHPRVHHEQPIQPRKASAADTPKIVIEDPPQQRQKLTLYAGAAAREGRYASKRDSKGFMSFGDALVVIDDEEHNNPNKCHDQGAKEWKSRKINLQEPALDSISHTSRDLPIHGQRSFNDNGIQNLNHSGYRRPLRERHLVQPEPLRLFAPRPPFIPHQSVARPTLSGPTSTLPFPSDGATQIQKQVPQFRNPIETRAFLSDAGGIQPAFSRHPLPLANQQANHPGYTRYLNTDYLRYLELGQASFLGEVVFRIHTSSSASPLLWTGDLATSGFSATSSIFRHITPHSYKALFDSYENSGLRPTGDGGVYAEAKWLRQPLMRELMIDHILCRPSKKLITYPKSGPVRMNIQEYHDQQEGYWISTTQSTDWAIFEIARLLANQHLTGKGENKVQLAVIKVHPASRSTSSSSMPGPYGRFGWNENSGGMERRVNPSACLGHYEKSIISPSKLQASIEARRRSSKSFEMLYWGKIFGETIEENLIFTAHYLPFKLPAKFWKYGTQPSSRSSATLPGWLGRLRWDPSKDDWPTARSQLRQNLYPTTKWMAQPVHAWGSTWPPVPIPKAAPDQGRNGDKVSMSDNDASLLVISEDEYEETDRIGSSRKRHNGTDTPMLLVDLMK</sequence>
<feature type="compositionally biased region" description="Basic and acidic residues" evidence="1">
    <location>
        <begin position="41"/>
        <end position="65"/>
    </location>
</feature>
<dbReference type="OrthoDB" id="2564488at2759"/>
<name>A0A1A6A4X1_9TREE</name>
<dbReference type="KEGG" id="kdj:28968141"/>
<protein>
    <submittedName>
        <fullName evidence="2">Uncharacterized protein</fullName>
    </submittedName>
</protein>
<evidence type="ECO:0000313" key="2">
    <source>
        <dbReference type="EMBL" id="OBR85111.1"/>
    </source>
</evidence>
<reference evidence="3" key="3">
    <citation type="submission" date="2024-02" db="EMBL/GenBank/DDBJ databases">
        <title>Comparative genomics of Cryptococcus and Kwoniella reveals pathogenesis evolution and contrasting modes of karyotype evolution via chromosome fusion or intercentromeric recombination.</title>
        <authorList>
            <person name="Coelho M.A."/>
            <person name="David-Palma M."/>
            <person name="Shea T."/>
            <person name="Bowers K."/>
            <person name="McGinley-Smith S."/>
            <person name="Mohammad A.W."/>
            <person name="Gnirke A."/>
            <person name="Yurkov A.M."/>
            <person name="Nowrousian M."/>
            <person name="Sun S."/>
            <person name="Cuomo C.A."/>
            <person name="Heitman J."/>
        </authorList>
    </citation>
    <scope>NUCLEOTIDE SEQUENCE</scope>
    <source>
        <strain evidence="3">CBS 10117</strain>
    </source>
</reference>
<accession>A0A1A6A4X1</accession>
<reference evidence="3" key="2">
    <citation type="submission" date="2013-07" db="EMBL/GenBank/DDBJ databases">
        <authorList>
            <consortium name="The Broad Institute Genome Sequencing Platform"/>
            <person name="Cuomo C."/>
            <person name="Litvintseva A."/>
            <person name="Chen Y."/>
            <person name="Heitman J."/>
            <person name="Sun S."/>
            <person name="Springer D."/>
            <person name="Dromer F."/>
            <person name="Young S.K."/>
            <person name="Zeng Q."/>
            <person name="Gargeya S."/>
            <person name="Fitzgerald M."/>
            <person name="Abouelleil A."/>
            <person name="Alvarado L."/>
            <person name="Berlin A.M."/>
            <person name="Chapman S.B."/>
            <person name="Dewar J."/>
            <person name="Goldberg J."/>
            <person name="Griggs A."/>
            <person name="Gujja S."/>
            <person name="Hansen M."/>
            <person name="Howarth C."/>
            <person name="Imamovic A."/>
            <person name="Larimer J."/>
            <person name="McCowan C."/>
            <person name="Murphy C."/>
            <person name="Pearson M."/>
            <person name="Priest M."/>
            <person name="Roberts A."/>
            <person name="Saif S."/>
            <person name="Shea T."/>
            <person name="Sykes S."/>
            <person name="Wortman J."/>
            <person name="Nusbaum C."/>
            <person name="Birren B."/>
        </authorList>
    </citation>
    <scope>NUCLEOTIDE SEQUENCE</scope>
    <source>
        <strain evidence="3">CBS 10117</strain>
    </source>
</reference>
<feature type="compositionally biased region" description="Polar residues" evidence="1">
    <location>
        <begin position="9"/>
        <end position="19"/>
    </location>
</feature>
<reference evidence="2" key="1">
    <citation type="submission" date="2013-07" db="EMBL/GenBank/DDBJ databases">
        <title>The Genome Sequence of Cryptococcus dejecticola CBS10117.</title>
        <authorList>
            <consortium name="The Broad Institute Genome Sequencing Platform"/>
            <person name="Cuomo C."/>
            <person name="Litvintseva A."/>
            <person name="Chen Y."/>
            <person name="Heitman J."/>
            <person name="Sun S."/>
            <person name="Springer D."/>
            <person name="Dromer F."/>
            <person name="Young S.K."/>
            <person name="Zeng Q."/>
            <person name="Gargeya S."/>
            <person name="Fitzgerald M."/>
            <person name="Abouelleil A."/>
            <person name="Alvarado L."/>
            <person name="Berlin A.M."/>
            <person name="Chapman S.B."/>
            <person name="Dewar J."/>
            <person name="Goldberg J."/>
            <person name="Griggs A."/>
            <person name="Gujja S."/>
            <person name="Hansen M."/>
            <person name="Howarth C."/>
            <person name="Imamovic A."/>
            <person name="Larimer J."/>
            <person name="McCowan C."/>
            <person name="Murphy C."/>
            <person name="Pearson M."/>
            <person name="Priest M."/>
            <person name="Roberts A."/>
            <person name="Saif S."/>
            <person name="Shea T."/>
            <person name="Sykes S."/>
            <person name="Wortman J."/>
            <person name="Nusbaum C."/>
            <person name="Birren B."/>
        </authorList>
    </citation>
    <scope>NUCLEOTIDE SEQUENCE [LARGE SCALE GENOMIC DNA]</scope>
    <source>
        <strain evidence="2">CBS 10117</strain>
    </source>
</reference>
<evidence type="ECO:0000313" key="4">
    <source>
        <dbReference type="Proteomes" id="UP000078595"/>
    </source>
</evidence>
<feature type="region of interest" description="Disordered" evidence="1">
    <location>
        <begin position="1"/>
        <end position="25"/>
    </location>
</feature>
<organism evidence="2">
    <name type="scientific">Kwoniella dejecticola CBS 10117</name>
    <dbReference type="NCBI Taxonomy" id="1296121"/>
    <lineage>
        <taxon>Eukaryota</taxon>
        <taxon>Fungi</taxon>
        <taxon>Dikarya</taxon>
        <taxon>Basidiomycota</taxon>
        <taxon>Agaricomycotina</taxon>
        <taxon>Tremellomycetes</taxon>
        <taxon>Tremellales</taxon>
        <taxon>Cryptococcaceae</taxon>
        <taxon>Kwoniella</taxon>
    </lineage>
</organism>
<dbReference type="EMBL" id="KI894031">
    <property type="protein sequence ID" value="OBR85111.1"/>
    <property type="molecule type" value="Genomic_DNA"/>
</dbReference>
<dbReference type="RefSeq" id="XP_018262953.1">
    <property type="nucleotide sequence ID" value="XM_018407742.1"/>
</dbReference>
<keyword evidence="4" id="KW-1185">Reference proteome</keyword>